<dbReference type="Pfam" id="PF13649">
    <property type="entry name" value="Methyltransf_25"/>
    <property type="match status" value="1"/>
</dbReference>
<proteinExistence type="predicted"/>
<evidence type="ECO:0000313" key="8">
    <source>
        <dbReference type="Proteomes" id="UP001629249"/>
    </source>
</evidence>
<dbReference type="PANTHER" id="PTHR44307:SF2">
    <property type="entry name" value="PHOSPHOETHANOLAMINE METHYLTRANSFERASE ISOFORM X1"/>
    <property type="match status" value="1"/>
</dbReference>
<dbReference type="SUPFAM" id="SSF53335">
    <property type="entry name" value="S-adenosyl-L-methionine-dependent methyltransferases"/>
    <property type="match status" value="1"/>
</dbReference>
<comment type="caution">
    <text evidence="7">The sequence shown here is derived from an EMBL/GenBank/DDBJ whole genome shotgun (WGS) entry which is preliminary data.</text>
</comment>
<sequence>MDANHPNANTQAALWNGSSGRAWVAEQQVLDQMFKPLEDLLVDGIRPGSATRVLDVGCGTGSTTLAASRRLGAKAHCIGADISAPMIEVARTRAEQERSTASFICADAQTYAFEPASFDWIMSRLGVMFFDDSVAAFANLQRAASDRAELRCIAWRSAADNPFMSTAERAAAPLLPSLPVRQPGAPGQFAFADRNKVSSILEASGWTGIDIQPLDVECAFPENELIGYFTRLGPVGLSLQTADEPTRARVIETVRAAFDPYVHGTEVRYTAACWMINGRAPSA</sequence>
<evidence type="ECO:0000256" key="3">
    <source>
        <dbReference type="ARBA" id="ARBA00022679"/>
    </source>
</evidence>
<feature type="domain" description="Methyltransferase" evidence="6">
    <location>
        <begin position="53"/>
        <end position="143"/>
    </location>
</feature>
<dbReference type="GO" id="GO:0032259">
    <property type="term" value="P:methylation"/>
    <property type="evidence" value="ECO:0007669"/>
    <property type="project" value="UniProtKB-KW"/>
</dbReference>
<evidence type="ECO:0000256" key="2">
    <source>
        <dbReference type="ARBA" id="ARBA00022603"/>
    </source>
</evidence>
<keyword evidence="8" id="KW-1185">Reference proteome</keyword>
<dbReference type="EMBL" id="JAQQFN010000011">
    <property type="protein sequence ID" value="MFL9884653.1"/>
    <property type="molecule type" value="Genomic_DNA"/>
</dbReference>
<protein>
    <submittedName>
        <fullName evidence="7">Class I SAM-dependent methyltransferase</fullName>
    </submittedName>
</protein>
<dbReference type="PANTHER" id="PTHR44307">
    <property type="entry name" value="PHOSPHOETHANOLAMINE METHYLTRANSFERASE"/>
    <property type="match status" value="1"/>
</dbReference>
<comment type="pathway">
    <text evidence="1">Lipid metabolism.</text>
</comment>
<reference evidence="7 8" key="1">
    <citation type="journal article" date="2024" name="Chem. Sci.">
        <title>Discovery of megapolipeptins by genome mining of a Burkholderiales bacteria collection.</title>
        <authorList>
            <person name="Paulo B.S."/>
            <person name="Recchia M.J.J."/>
            <person name="Lee S."/>
            <person name="Fergusson C.H."/>
            <person name="Romanowski S.B."/>
            <person name="Hernandez A."/>
            <person name="Krull N."/>
            <person name="Liu D.Y."/>
            <person name="Cavanagh H."/>
            <person name="Bos A."/>
            <person name="Gray C.A."/>
            <person name="Murphy B.T."/>
            <person name="Linington R.G."/>
            <person name="Eustaquio A.S."/>
        </authorList>
    </citation>
    <scope>NUCLEOTIDE SEQUENCE [LARGE SCALE GENOMIC DNA]</scope>
    <source>
        <strain evidence="7 8">RL16-012-BIC-B</strain>
    </source>
</reference>
<evidence type="ECO:0000256" key="5">
    <source>
        <dbReference type="ARBA" id="ARBA00047622"/>
    </source>
</evidence>
<dbReference type="Gene3D" id="3.40.50.150">
    <property type="entry name" value="Vaccinia Virus protein VP39"/>
    <property type="match status" value="1"/>
</dbReference>
<name>A0ABW8ZQM1_9BURK</name>
<accession>A0ABW8ZQM1</accession>
<dbReference type="RefSeq" id="WP_408334069.1">
    <property type="nucleotide sequence ID" value="NZ_JAQQFH010000041.1"/>
</dbReference>
<dbReference type="InterPro" id="IPR041698">
    <property type="entry name" value="Methyltransf_25"/>
</dbReference>
<evidence type="ECO:0000256" key="4">
    <source>
        <dbReference type="ARBA" id="ARBA00025707"/>
    </source>
</evidence>
<organism evidence="7 8">
    <name type="scientific">Paraburkholderia agricolaris</name>
    <dbReference type="NCBI Taxonomy" id="2152888"/>
    <lineage>
        <taxon>Bacteria</taxon>
        <taxon>Pseudomonadati</taxon>
        <taxon>Pseudomonadota</taxon>
        <taxon>Betaproteobacteria</taxon>
        <taxon>Burkholderiales</taxon>
        <taxon>Burkholderiaceae</taxon>
        <taxon>Paraburkholderia</taxon>
    </lineage>
</organism>
<keyword evidence="2 7" id="KW-0489">Methyltransferase</keyword>
<evidence type="ECO:0000313" key="7">
    <source>
        <dbReference type="EMBL" id="MFL9884653.1"/>
    </source>
</evidence>
<dbReference type="CDD" id="cd02440">
    <property type="entry name" value="AdoMet_MTases"/>
    <property type="match status" value="1"/>
</dbReference>
<dbReference type="GO" id="GO:0008168">
    <property type="term" value="F:methyltransferase activity"/>
    <property type="evidence" value="ECO:0007669"/>
    <property type="project" value="UniProtKB-KW"/>
</dbReference>
<comment type="catalytic activity">
    <reaction evidence="5">
        <text>phosphoethanolamine + S-adenosyl-L-methionine = N-methylethanolamine phosphate + S-adenosyl-L-homocysteine + H(+)</text>
        <dbReference type="Rhea" id="RHEA:20365"/>
        <dbReference type="ChEBI" id="CHEBI:15378"/>
        <dbReference type="ChEBI" id="CHEBI:57781"/>
        <dbReference type="ChEBI" id="CHEBI:57856"/>
        <dbReference type="ChEBI" id="CHEBI:58190"/>
        <dbReference type="ChEBI" id="CHEBI:59789"/>
        <dbReference type="EC" id="2.1.1.103"/>
    </reaction>
    <physiologicalReaction direction="left-to-right" evidence="5">
        <dbReference type="Rhea" id="RHEA:20366"/>
    </physiologicalReaction>
</comment>
<evidence type="ECO:0000259" key="6">
    <source>
        <dbReference type="Pfam" id="PF13649"/>
    </source>
</evidence>
<keyword evidence="3" id="KW-0808">Transferase</keyword>
<evidence type="ECO:0000256" key="1">
    <source>
        <dbReference type="ARBA" id="ARBA00005189"/>
    </source>
</evidence>
<dbReference type="InterPro" id="IPR029063">
    <property type="entry name" value="SAM-dependent_MTases_sf"/>
</dbReference>
<gene>
    <name evidence="7" type="ORF">PQR66_16540</name>
</gene>
<dbReference type="Proteomes" id="UP001629249">
    <property type="component" value="Unassembled WGS sequence"/>
</dbReference>
<comment type="pathway">
    <text evidence="4">Phospholipid metabolism.</text>
</comment>